<dbReference type="EMBL" id="BN001303">
    <property type="protein sequence ID" value="CBF78011.1"/>
    <property type="molecule type" value="Genomic_DNA"/>
</dbReference>
<accession>Q5ASD8</accession>
<dbReference type="InParanoid" id="Q5ASD8"/>
<evidence type="ECO:0000313" key="3">
    <source>
        <dbReference type="EMBL" id="CBF78011.1"/>
    </source>
</evidence>
<comment type="catalytic activity">
    <reaction evidence="2">
        <text>D-sedoheptulose 7-phosphate + D-glyceraldehyde 3-phosphate = D-erythrose 4-phosphate + beta-D-fructose 6-phosphate</text>
        <dbReference type="Rhea" id="RHEA:17053"/>
        <dbReference type="ChEBI" id="CHEBI:16897"/>
        <dbReference type="ChEBI" id="CHEBI:57483"/>
        <dbReference type="ChEBI" id="CHEBI:57634"/>
        <dbReference type="ChEBI" id="CHEBI:59776"/>
        <dbReference type="EC" id="2.2.1.2"/>
    </reaction>
</comment>
<dbReference type="OMA" id="SAPHMES"/>
<dbReference type="VEuPathDB" id="FungiDB:AN8792"/>
<dbReference type="Gene3D" id="3.20.20.70">
    <property type="entry name" value="Aldolase class I"/>
    <property type="match status" value="1"/>
</dbReference>
<dbReference type="STRING" id="227321.Q5ASD8"/>
<evidence type="ECO:0000313" key="4">
    <source>
        <dbReference type="Proteomes" id="UP000000560"/>
    </source>
</evidence>
<gene>
    <name evidence="3" type="ORF">ANIA_08792</name>
</gene>
<comment type="pathway">
    <text evidence="2">Carbohydrate degradation; pentose phosphate pathway; D-glyceraldehyde 3-phosphate and beta-D-fructose 6-phosphate from D-ribose 5-phosphate and D-xylulose 5-phosphate (non-oxidative stage): step 2/3.</text>
</comment>
<dbReference type="InterPro" id="IPR013785">
    <property type="entry name" value="Aldolase_TIM"/>
</dbReference>
<name>Q5ASD8_EMENI</name>
<dbReference type="SUPFAM" id="SSF51569">
    <property type="entry name" value="Aldolase"/>
    <property type="match status" value="1"/>
</dbReference>
<organism evidence="3 4">
    <name type="scientific">Emericella nidulans (strain FGSC A4 / ATCC 38163 / CBS 112.46 / NRRL 194 / M139)</name>
    <name type="common">Aspergillus nidulans</name>
    <dbReference type="NCBI Taxonomy" id="227321"/>
    <lineage>
        <taxon>Eukaryota</taxon>
        <taxon>Fungi</taxon>
        <taxon>Dikarya</taxon>
        <taxon>Ascomycota</taxon>
        <taxon>Pezizomycotina</taxon>
        <taxon>Eurotiomycetes</taxon>
        <taxon>Eurotiomycetidae</taxon>
        <taxon>Eurotiales</taxon>
        <taxon>Aspergillaceae</taxon>
        <taxon>Aspergillus</taxon>
        <taxon>Aspergillus subgen. Nidulantes</taxon>
    </lineage>
</organism>
<dbReference type="HOGENOM" id="CLU_1594518_0_0_1"/>
<keyword evidence="2" id="KW-0808">Transferase</keyword>
<dbReference type="Proteomes" id="UP000000560">
    <property type="component" value="Chromosome III"/>
</dbReference>
<keyword evidence="4" id="KW-1185">Reference proteome</keyword>
<dbReference type="Pfam" id="PF00923">
    <property type="entry name" value="TAL_FSA"/>
    <property type="match status" value="1"/>
</dbReference>
<evidence type="ECO:0000256" key="2">
    <source>
        <dbReference type="RuleBase" id="RU000501"/>
    </source>
</evidence>
<dbReference type="PANTHER" id="PTHR10683:SF34">
    <property type="entry name" value="TRANSALDOLASE"/>
    <property type="match status" value="1"/>
</dbReference>
<sequence>MPDASSELIDEIGIVKIFRCFSPDIETARICIKVPSTREGLIACRTLEMAGVRTLATTLFTFVQAALAAEVGCTYIAPYVNQLKVHFESGFVDPQKLLPLCVSAQNYYEAIGVRTQVLPASLTSTDEIFALAGAHHITIALSLLQQLSLPLYPRLCSTLNRRVQVPK</sequence>
<reference evidence="4" key="1">
    <citation type="journal article" date="2005" name="Nature">
        <title>Sequencing of Aspergillus nidulans and comparative analysis with A. fumigatus and A. oryzae.</title>
        <authorList>
            <person name="Galagan J.E."/>
            <person name="Calvo S.E."/>
            <person name="Cuomo C."/>
            <person name="Ma L.J."/>
            <person name="Wortman J.R."/>
            <person name="Batzoglou S."/>
            <person name="Lee S.I."/>
            <person name="Basturkmen M."/>
            <person name="Spevak C.C."/>
            <person name="Clutterbuck J."/>
            <person name="Kapitonov V."/>
            <person name="Jurka J."/>
            <person name="Scazzocchio C."/>
            <person name="Farman M."/>
            <person name="Butler J."/>
            <person name="Purcell S."/>
            <person name="Harris S."/>
            <person name="Braus G.H."/>
            <person name="Draht O."/>
            <person name="Busch S."/>
            <person name="D'Enfert C."/>
            <person name="Bouchier C."/>
            <person name="Goldman G.H."/>
            <person name="Bell-Pedersen D."/>
            <person name="Griffiths-Jones S."/>
            <person name="Doonan J.H."/>
            <person name="Yu J."/>
            <person name="Vienken K."/>
            <person name="Pain A."/>
            <person name="Freitag M."/>
            <person name="Selker E.U."/>
            <person name="Archer D.B."/>
            <person name="Penalva M.A."/>
            <person name="Oakley B.R."/>
            <person name="Momany M."/>
            <person name="Tanaka T."/>
            <person name="Kumagai T."/>
            <person name="Asai K."/>
            <person name="Machida M."/>
            <person name="Nierman W.C."/>
            <person name="Denning D.W."/>
            <person name="Caddick M."/>
            <person name="Hynes M."/>
            <person name="Paoletti M."/>
            <person name="Fischer R."/>
            <person name="Miller B."/>
            <person name="Dyer P."/>
            <person name="Sachs M.S."/>
            <person name="Osmani S.A."/>
            <person name="Birren B.W."/>
        </authorList>
    </citation>
    <scope>NUCLEOTIDE SEQUENCE [LARGE SCALE GENOMIC DNA]</scope>
    <source>
        <strain evidence="4">FGSC A4 / ATCC 38163 / CBS 112.46 / NRRL 194 / M139</strain>
    </source>
</reference>
<dbReference type="AlphaFoldDB" id="Q5ASD8"/>
<dbReference type="EC" id="2.2.1.2" evidence="2"/>
<dbReference type="UniPathway" id="UPA00115">
    <property type="reaction ID" value="UER00414"/>
</dbReference>
<dbReference type="KEGG" id="ani:ANIA_08792"/>
<dbReference type="OrthoDB" id="1711136at2759"/>
<keyword evidence="2" id="KW-0570">Pentose shunt</keyword>
<dbReference type="GO" id="GO:0005975">
    <property type="term" value="P:carbohydrate metabolic process"/>
    <property type="evidence" value="ECO:0007669"/>
    <property type="project" value="InterPro"/>
</dbReference>
<accession>C8V9P6</accession>
<keyword evidence="1" id="KW-0704">Schiff base</keyword>
<dbReference type="InterPro" id="IPR018225">
    <property type="entry name" value="Transaldolase_AS"/>
</dbReference>
<dbReference type="PROSITE" id="PS00958">
    <property type="entry name" value="TRANSALDOLASE_2"/>
    <property type="match status" value="1"/>
</dbReference>
<dbReference type="InterPro" id="IPR001585">
    <property type="entry name" value="TAL/FSA"/>
</dbReference>
<dbReference type="PANTHER" id="PTHR10683">
    <property type="entry name" value="TRANSALDOLASE"/>
    <property type="match status" value="1"/>
</dbReference>
<protein>
    <recommendedName>
        <fullName evidence="2">Transaldolase</fullName>
        <ecNumber evidence="2">2.2.1.2</ecNumber>
    </recommendedName>
</protein>
<comment type="function">
    <text evidence="2">Catalyzes the rate-limiting step of the non-oxidative phase in the pentose phosphate pathway. Catalyzes the reversible conversion of sedheptulose-7-phosphate and D-glyceraldehyde 3-phosphate into erythrose-4-phosphate and beta-D-fructose 6-phosphate.</text>
</comment>
<dbReference type="GO" id="GO:0006098">
    <property type="term" value="P:pentose-phosphate shunt"/>
    <property type="evidence" value="ECO:0007669"/>
    <property type="project" value="UniProtKB-UniPathway"/>
</dbReference>
<dbReference type="GeneID" id="2868435"/>
<dbReference type="GO" id="GO:0004801">
    <property type="term" value="F:transaldolase activity"/>
    <property type="evidence" value="ECO:0007669"/>
    <property type="project" value="UniProtKB-EC"/>
</dbReference>
<dbReference type="eggNOG" id="KOG2772">
    <property type="taxonomic scope" value="Eukaryota"/>
</dbReference>
<reference evidence="4" key="2">
    <citation type="journal article" date="2009" name="Fungal Genet. Biol.">
        <title>The 2008 update of the Aspergillus nidulans genome annotation: a community effort.</title>
        <authorList>
            <person name="Wortman J.R."/>
            <person name="Gilsenan J.M."/>
            <person name="Joardar V."/>
            <person name="Deegan J."/>
            <person name="Clutterbuck J."/>
            <person name="Andersen M.R."/>
            <person name="Archer D."/>
            <person name="Bencina M."/>
            <person name="Braus G."/>
            <person name="Coutinho P."/>
            <person name="von Dohren H."/>
            <person name="Doonan J."/>
            <person name="Driessen A.J."/>
            <person name="Durek P."/>
            <person name="Espeso E."/>
            <person name="Fekete E."/>
            <person name="Flipphi M."/>
            <person name="Estrada C.G."/>
            <person name="Geysens S."/>
            <person name="Goldman G."/>
            <person name="de Groot P.W."/>
            <person name="Hansen K."/>
            <person name="Harris S.D."/>
            <person name="Heinekamp T."/>
            <person name="Helmstaedt K."/>
            <person name="Henrissat B."/>
            <person name="Hofmann G."/>
            <person name="Homan T."/>
            <person name="Horio T."/>
            <person name="Horiuchi H."/>
            <person name="James S."/>
            <person name="Jones M."/>
            <person name="Karaffa L."/>
            <person name="Karanyi Z."/>
            <person name="Kato M."/>
            <person name="Keller N."/>
            <person name="Kelly D.E."/>
            <person name="Kiel J.A."/>
            <person name="Kim J.M."/>
            <person name="van der Klei I.J."/>
            <person name="Klis F.M."/>
            <person name="Kovalchuk A."/>
            <person name="Krasevec N."/>
            <person name="Kubicek C.P."/>
            <person name="Liu B."/>
            <person name="Maccabe A."/>
            <person name="Meyer V."/>
            <person name="Mirabito P."/>
            <person name="Miskei M."/>
            <person name="Mos M."/>
            <person name="Mullins J."/>
            <person name="Nelson D.R."/>
            <person name="Nielsen J."/>
            <person name="Oakley B.R."/>
            <person name="Osmani S.A."/>
            <person name="Pakula T."/>
            <person name="Paszewski A."/>
            <person name="Paulsen I."/>
            <person name="Pilsyk S."/>
            <person name="Pocsi I."/>
            <person name="Punt P.J."/>
            <person name="Ram A.F."/>
            <person name="Ren Q."/>
            <person name="Robellet X."/>
            <person name="Robson G."/>
            <person name="Seiboth B."/>
            <person name="van Solingen P."/>
            <person name="Specht T."/>
            <person name="Sun J."/>
            <person name="Taheri-Talesh N."/>
            <person name="Takeshita N."/>
            <person name="Ussery D."/>
            <person name="vanKuyk P.A."/>
            <person name="Visser H."/>
            <person name="van de Vondervoort P.J."/>
            <person name="de Vries R.P."/>
            <person name="Walton J."/>
            <person name="Xiang X."/>
            <person name="Xiong Y."/>
            <person name="Zeng A.P."/>
            <person name="Brandt B.W."/>
            <person name="Cornell M.J."/>
            <person name="van den Hondel C.A."/>
            <person name="Visser J."/>
            <person name="Oliver S.G."/>
            <person name="Turner G."/>
        </authorList>
    </citation>
    <scope>GENOME REANNOTATION</scope>
    <source>
        <strain evidence="4">FGSC A4 / ATCC 38163 / CBS 112.46 / NRRL 194 / M139</strain>
    </source>
</reference>
<dbReference type="RefSeq" id="XP_682061.1">
    <property type="nucleotide sequence ID" value="XM_676969.1"/>
</dbReference>
<evidence type="ECO:0000256" key="1">
    <source>
        <dbReference type="ARBA" id="ARBA00023270"/>
    </source>
</evidence>
<proteinExistence type="predicted"/>